<evidence type="ECO:0000313" key="1">
    <source>
        <dbReference type="EMBL" id="MDN3702397.1"/>
    </source>
</evidence>
<keyword evidence="2" id="KW-1185">Reference proteome</keyword>
<name>A0ABT8CKW7_9VIBR</name>
<dbReference type="Proteomes" id="UP001223712">
    <property type="component" value="Unassembled WGS sequence"/>
</dbReference>
<sequence length="55" mass="6276">MPQIHIQPLFVRLIQEQGDLKVPELEVIPLEQIGEKLLEMSQQRTLGKIVASVIE</sequence>
<evidence type="ECO:0000313" key="2">
    <source>
        <dbReference type="Proteomes" id="UP001223712"/>
    </source>
</evidence>
<comment type="caution">
    <text evidence="1">The sequence shown here is derived from an EMBL/GenBank/DDBJ whole genome shotgun (WGS) entry which is preliminary data.</text>
</comment>
<evidence type="ECO:0008006" key="3">
    <source>
        <dbReference type="Google" id="ProtNLM"/>
    </source>
</evidence>
<reference evidence="2" key="1">
    <citation type="journal article" date="2019" name="Int. J. Syst. Evol. Microbiol.">
        <title>The Global Catalogue of Microorganisms (GCM) 10K type strain sequencing project: providing services to taxonomists for standard genome sequencing and annotation.</title>
        <authorList>
            <consortium name="The Broad Institute Genomics Platform"/>
            <consortium name="The Broad Institute Genome Sequencing Center for Infectious Disease"/>
            <person name="Wu L."/>
            <person name="Ma J."/>
        </authorList>
    </citation>
    <scope>NUCLEOTIDE SEQUENCE [LARGE SCALE GENOMIC DNA]</scope>
    <source>
        <strain evidence="2">CECT 7226</strain>
    </source>
</reference>
<proteinExistence type="predicted"/>
<accession>A0ABT8CKW7</accession>
<gene>
    <name evidence="1" type="ORF">QWY96_18390</name>
</gene>
<organism evidence="1 2">
    <name type="scientific">Vibrio artabrorum</name>
    <dbReference type="NCBI Taxonomy" id="446374"/>
    <lineage>
        <taxon>Bacteria</taxon>
        <taxon>Pseudomonadati</taxon>
        <taxon>Pseudomonadota</taxon>
        <taxon>Gammaproteobacteria</taxon>
        <taxon>Vibrionales</taxon>
        <taxon>Vibrionaceae</taxon>
        <taxon>Vibrio</taxon>
    </lineage>
</organism>
<dbReference type="RefSeq" id="WP_290335022.1">
    <property type="nucleotide sequence ID" value="NZ_JAUFQY010000002.1"/>
</dbReference>
<protein>
    <recommendedName>
        <fullName evidence="3">Alcohol dehydrogenase</fullName>
    </recommendedName>
</protein>
<dbReference type="EMBL" id="JAUFQY010000002">
    <property type="protein sequence ID" value="MDN3702397.1"/>
    <property type="molecule type" value="Genomic_DNA"/>
</dbReference>